<organism evidence="3 4">
    <name type="scientific">Bodo saltans</name>
    <name type="common">Flagellated protozoan</name>
    <dbReference type="NCBI Taxonomy" id="75058"/>
    <lineage>
        <taxon>Eukaryota</taxon>
        <taxon>Discoba</taxon>
        <taxon>Euglenozoa</taxon>
        <taxon>Kinetoplastea</taxon>
        <taxon>Metakinetoplastina</taxon>
        <taxon>Eubodonida</taxon>
        <taxon>Bodonidae</taxon>
        <taxon>Bodo</taxon>
    </lineage>
</organism>
<keyword evidence="4" id="KW-1185">Reference proteome</keyword>
<reference evidence="4" key="1">
    <citation type="submission" date="2015-09" db="EMBL/GenBank/DDBJ databases">
        <authorList>
            <consortium name="Pathogen Informatics"/>
        </authorList>
    </citation>
    <scope>NUCLEOTIDE SEQUENCE [LARGE SCALE GENOMIC DNA]</scope>
    <source>
        <strain evidence="4">Lake Konstanz</strain>
    </source>
</reference>
<dbReference type="PROSITE" id="PS50222">
    <property type="entry name" value="EF_HAND_2"/>
    <property type="match status" value="1"/>
</dbReference>
<dbReference type="PROSITE" id="PS00018">
    <property type="entry name" value="EF_HAND_1"/>
    <property type="match status" value="1"/>
</dbReference>
<keyword evidence="1" id="KW-0106">Calcium</keyword>
<sequence length="371" mass="42580">MHRRLAAVAKWMDHVNARSHCVDVFDRLASLLVQATLFVEDAPVRGNLQILSTHILIVDDGNNIVQSIELDHIHSIKRYQEVLFPNRTFAELPRFRSTLELYITNAAVHKLVLDGDHAVRISQFIELLWKFHFGKMATRQELTCRGFHLGDALYALSLLPLDLDCTLSQQIQGSAVVNVEKSIVLRIDEGFQLAMIFRPETLADTAHARAIELNLDQIHLISTREDEVRIVCEDGRAFLLHSVADHSKMLDHFMCVYLLNAANAATMVYRRLHFNYPFFTFRHSEVMKLYDHYLHIDSNGDGHISQEEFNATLGPILVQVRSVPKALYALCDCLALSKVRLFEYLHGFRVLLKGNYQDRVRYQKNFLLAVS</sequence>
<name>A0A0S4JT13_BODSA</name>
<accession>A0A0S4JT13</accession>
<evidence type="ECO:0000256" key="1">
    <source>
        <dbReference type="ARBA" id="ARBA00022837"/>
    </source>
</evidence>
<dbReference type="AlphaFoldDB" id="A0A0S4JT13"/>
<protein>
    <recommendedName>
        <fullName evidence="2">EF-hand domain-containing protein</fullName>
    </recommendedName>
</protein>
<proteinExistence type="predicted"/>
<evidence type="ECO:0000259" key="2">
    <source>
        <dbReference type="PROSITE" id="PS50222"/>
    </source>
</evidence>
<dbReference type="InterPro" id="IPR011992">
    <property type="entry name" value="EF-hand-dom_pair"/>
</dbReference>
<gene>
    <name evidence="3" type="ORF">BSAL_42585</name>
</gene>
<dbReference type="Proteomes" id="UP000051952">
    <property type="component" value="Unassembled WGS sequence"/>
</dbReference>
<dbReference type="VEuPathDB" id="TriTrypDB:BSAL_42585"/>
<dbReference type="InterPro" id="IPR018247">
    <property type="entry name" value="EF_Hand_1_Ca_BS"/>
</dbReference>
<dbReference type="GO" id="GO:0005509">
    <property type="term" value="F:calcium ion binding"/>
    <property type="evidence" value="ECO:0007669"/>
    <property type="project" value="InterPro"/>
</dbReference>
<dbReference type="EMBL" id="CYKH01002150">
    <property type="protein sequence ID" value="CUG93379.1"/>
    <property type="molecule type" value="Genomic_DNA"/>
</dbReference>
<feature type="domain" description="EF-hand" evidence="2">
    <location>
        <begin position="284"/>
        <end position="319"/>
    </location>
</feature>
<evidence type="ECO:0000313" key="3">
    <source>
        <dbReference type="EMBL" id="CUG93379.1"/>
    </source>
</evidence>
<dbReference type="InterPro" id="IPR002048">
    <property type="entry name" value="EF_hand_dom"/>
</dbReference>
<dbReference type="SUPFAM" id="SSF47473">
    <property type="entry name" value="EF-hand"/>
    <property type="match status" value="1"/>
</dbReference>
<evidence type="ECO:0000313" key="4">
    <source>
        <dbReference type="Proteomes" id="UP000051952"/>
    </source>
</evidence>